<dbReference type="Proteomes" id="UP001633002">
    <property type="component" value="Unassembled WGS sequence"/>
</dbReference>
<feature type="region of interest" description="Disordered" evidence="1">
    <location>
        <begin position="335"/>
        <end position="366"/>
    </location>
</feature>
<feature type="compositionally biased region" description="Acidic residues" evidence="1">
    <location>
        <begin position="347"/>
        <end position="365"/>
    </location>
</feature>
<gene>
    <name evidence="2" type="ORF">R1sor_011768</name>
</gene>
<reference evidence="2 3" key="1">
    <citation type="submission" date="2024-09" db="EMBL/GenBank/DDBJ databases">
        <title>Chromosome-scale assembly of Riccia sorocarpa.</title>
        <authorList>
            <person name="Paukszto L."/>
        </authorList>
    </citation>
    <scope>NUCLEOTIDE SEQUENCE [LARGE SCALE GENOMIC DNA]</scope>
    <source>
        <strain evidence="2">LP-2024</strain>
        <tissue evidence="2">Aerial parts of the thallus</tissue>
    </source>
</reference>
<name>A0ABD3I5T6_9MARC</name>
<evidence type="ECO:0000256" key="1">
    <source>
        <dbReference type="SAM" id="MobiDB-lite"/>
    </source>
</evidence>
<dbReference type="Gene3D" id="2.40.160.200">
    <property type="entry name" value="LURP1-related"/>
    <property type="match status" value="1"/>
</dbReference>
<protein>
    <submittedName>
        <fullName evidence="2">Uncharacterized protein</fullName>
    </submittedName>
</protein>
<dbReference type="InterPro" id="IPR025659">
    <property type="entry name" value="Tubby-like_C"/>
</dbReference>
<evidence type="ECO:0000313" key="2">
    <source>
        <dbReference type="EMBL" id="KAL3697692.1"/>
    </source>
</evidence>
<proteinExistence type="predicted"/>
<accession>A0ABD3I5T6</accession>
<comment type="caution">
    <text evidence="2">The sequence shown here is derived from an EMBL/GenBank/DDBJ whole genome shotgun (WGS) entry which is preliminary data.</text>
</comment>
<dbReference type="EMBL" id="JBJQOH010000002">
    <property type="protein sequence ID" value="KAL3697692.1"/>
    <property type="molecule type" value="Genomic_DNA"/>
</dbReference>
<dbReference type="AlphaFoldDB" id="A0ABD3I5T6"/>
<dbReference type="InterPro" id="IPR038595">
    <property type="entry name" value="LOR_sf"/>
</dbReference>
<keyword evidence="3" id="KW-1185">Reference proteome</keyword>
<organism evidence="2 3">
    <name type="scientific">Riccia sorocarpa</name>
    <dbReference type="NCBI Taxonomy" id="122646"/>
    <lineage>
        <taxon>Eukaryota</taxon>
        <taxon>Viridiplantae</taxon>
        <taxon>Streptophyta</taxon>
        <taxon>Embryophyta</taxon>
        <taxon>Marchantiophyta</taxon>
        <taxon>Marchantiopsida</taxon>
        <taxon>Marchantiidae</taxon>
        <taxon>Marchantiales</taxon>
        <taxon>Ricciaceae</taxon>
        <taxon>Riccia</taxon>
    </lineage>
</organism>
<dbReference type="SUPFAM" id="SSF54518">
    <property type="entry name" value="Tubby C-terminal domain-like"/>
    <property type="match status" value="1"/>
</dbReference>
<evidence type="ECO:0000313" key="3">
    <source>
        <dbReference type="Proteomes" id="UP001633002"/>
    </source>
</evidence>
<sequence>MLQSDLSLKAHLIWIAVDELTVVLPITSVTSRCETLSSFLSVCSCVLPQASIRNSVVMSGNIKHTYANSEVQKLNDPNFLVELAIGPPNPALAPQKPGRGLVLGGQYSYQPRSFVFKKAHFSFDDNRIFDESGELVLVTHHPGKNPLDAVDPLGLANTDAFLAPVGEWESLCDATGYRGMPSFRVRAAHMSLHGRQYIQDPQGNATYFNVCKMSRLKTMSLRHNLKVCKGDSKDLVYKVLLDLTGRSIQLVNETDELEAIMTKSTKNLILNAAFGAGSELQIDVAPGVDWTAILAVLIGIKQVGKSLAGDAFGNVAAVQGSASNPANVQVSYQTTGMADGSDQGGDAADEEDADGEEGADGEGEGGGDFIGGFFEFIGSLFE</sequence>